<name>D2S2P0_HALTV</name>
<evidence type="ECO:0000313" key="1">
    <source>
        <dbReference type="EMBL" id="ADB63637.1"/>
    </source>
</evidence>
<protein>
    <submittedName>
        <fullName evidence="1">Uncharacterized protein</fullName>
    </submittedName>
</protein>
<organism evidence="1 2">
    <name type="scientific">Haloterrigena turkmenica (strain ATCC 51198 / DSM 5511 / JCM 9101 / NCIMB 13204 / VKM B-1734 / 4k)</name>
    <name type="common">Halococcus turkmenicus</name>
    <dbReference type="NCBI Taxonomy" id="543526"/>
    <lineage>
        <taxon>Archaea</taxon>
        <taxon>Methanobacteriati</taxon>
        <taxon>Methanobacteriota</taxon>
        <taxon>Stenosarchaea group</taxon>
        <taxon>Halobacteria</taxon>
        <taxon>Halobacteriales</taxon>
        <taxon>Natrialbaceae</taxon>
        <taxon>Haloterrigena</taxon>
    </lineage>
</organism>
<sequence>MFVTVGMLSVGELALDERHLCVDTVRPVDLLRRPVIDPGGTSDLDAIGAALLRWRVGEQCLVLSREDVRRESYRSEMSFVTTRTPSSLSSSRRIDFGPVIVAYPAPEYYHTRRLTTQRILTDVFSRPSNASNEFDTVGVVIVRTDISRSASHLEGVAIAVRSERRDRDGILAIEGQ</sequence>
<keyword evidence="1" id="KW-0614">Plasmid</keyword>
<gene>
    <name evidence="1" type="ordered locus">Htur_4891</name>
</gene>
<keyword evidence="2" id="KW-1185">Reference proteome</keyword>
<dbReference type="HOGENOM" id="CLU_1521841_0_0_2"/>
<accession>D2S2P0</accession>
<reference evidence="1 2" key="1">
    <citation type="journal article" date="2010" name="Stand. Genomic Sci.">
        <title>Complete genome sequence of Haloterrigena turkmenica type strain (4k).</title>
        <authorList>
            <person name="Saunders E."/>
            <person name="Tindall B.J."/>
            <person name="Fahnrich R."/>
            <person name="Lapidus A."/>
            <person name="Copeland A."/>
            <person name="Del Rio T.G."/>
            <person name="Lucas S."/>
            <person name="Chen F."/>
            <person name="Tice H."/>
            <person name="Cheng J.F."/>
            <person name="Han C."/>
            <person name="Detter J.C."/>
            <person name="Bruce D."/>
            <person name="Goodwin L."/>
            <person name="Chain P."/>
            <person name="Pitluck S."/>
            <person name="Pati A."/>
            <person name="Ivanova N."/>
            <person name="Mavromatis K."/>
            <person name="Chen A."/>
            <person name="Palaniappan K."/>
            <person name="Land M."/>
            <person name="Hauser L."/>
            <person name="Chang Y.J."/>
            <person name="Jeffries C.D."/>
            <person name="Brettin T."/>
            <person name="Rohde M."/>
            <person name="Goker M."/>
            <person name="Bristow J."/>
            <person name="Eisen J.A."/>
            <person name="Markowitz V."/>
            <person name="Hugenholtz P."/>
            <person name="Klenk H.P."/>
            <person name="Kyrpides N.C."/>
        </authorList>
    </citation>
    <scope>NUCLEOTIDE SEQUENCE [LARGE SCALE GENOMIC DNA]</scope>
    <source>
        <strain evidence="2">ATCC 51198 / DSM 5511 / JCM 9101 / NCIMB 13204 / VKM B-1734 / 4k</strain>
    </source>
</reference>
<dbReference type="Proteomes" id="UP000001903">
    <property type="component" value="Plasmid pHTUR03"/>
</dbReference>
<geneLocation type="plasmid" evidence="1 2">
    <name>pHTUR03</name>
</geneLocation>
<dbReference type="EMBL" id="CP001863">
    <property type="protein sequence ID" value="ADB63637.1"/>
    <property type="molecule type" value="Genomic_DNA"/>
</dbReference>
<proteinExistence type="predicted"/>
<dbReference type="AlphaFoldDB" id="D2S2P0"/>
<dbReference type="KEGG" id="htu:Htur_4891"/>
<evidence type="ECO:0000313" key="2">
    <source>
        <dbReference type="Proteomes" id="UP000001903"/>
    </source>
</evidence>